<dbReference type="Gramene" id="ERN18758">
    <property type="protein sequence ID" value="ERN18758"/>
    <property type="gene ID" value="AMTR_s00067p00043560"/>
</dbReference>
<organism evidence="1 2">
    <name type="scientific">Amborella trichopoda</name>
    <dbReference type="NCBI Taxonomy" id="13333"/>
    <lineage>
        <taxon>Eukaryota</taxon>
        <taxon>Viridiplantae</taxon>
        <taxon>Streptophyta</taxon>
        <taxon>Embryophyta</taxon>
        <taxon>Tracheophyta</taxon>
        <taxon>Spermatophyta</taxon>
        <taxon>Magnoliopsida</taxon>
        <taxon>Amborellales</taxon>
        <taxon>Amborellaceae</taxon>
        <taxon>Amborella</taxon>
    </lineage>
</organism>
<protein>
    <recommendedName>
        <fullName evidence="3">Peptidase S26 domain-containing protein</fullName>
    </recommendedName>
</protein>
<dbReference type="Gene3D" id="2.10.109.10">
    <property type="entry name" value="Umud Fragment, subunit A"/>
    <property type="match status" value="1"/>
</dbReference>
<dbReference type="SUPFAM" id="SSF51306">
    <property type="entry name" value="LexA/Signal peptidase"/>
    <property type="match status" value="1"/>
</dbReference>
<dbReference type="HOGENOM" id="CLU_116023_0_0_1"/>
<reference evidence="2" key="1">
    <citation type="journal article" date="2013" name="Science">
        <title>The Amborella genome and the evolution of flowering plants.</title>
        <authorList>
            <consortium name="Amborella Genome Project"/>
        </authorList>
    </citation>
    <scope>NUCLEOTIDE SEQUENCE [LARGE SCALE GENOMIC DNA]</scope>
</reference>
<dbReference type="PANTHER" id="PTHR47040:SF1">
    <property type="entry name" value="MITOCHONDRIAL ATP-INDEPENDENT INNER MEMBRANE PROTEASE SUBUNIT 2"/>
    <property type="match status" value="1"/>
</dbReference>
<dbReference type="EMBL" id="KI392078">
    <property type="protein sequence ID" value="ERN18758.1"/>
    <property type="molecule type" value="Genomic_DNA"/>
</dbReference>
<gene>
    <name evidence="1" type="ORF">AMTR_s00067p00043560</name>
</gene>
<accession>U5DEC7</accession>
<dbReference type="InterPro" id="IPR019533">
    <property type="entry name" value="Peptidase_S26"/>
</dbReference>
<dbReference type="Proteomes" id="UP000017836">
    <property type="component" value="Unassembled WGS sequence"/>
</dbReference>
<evidence type="ECO:0000313" key="2">
    <source>
        <dbReference type="Proteomes" id="UP000017836"/>
    </source>
</evidence>
<dbReference type="InterPro" id="IPR036286">
    <property type="entry name" value="LexA/Signal_pep-like_sf"/>
</dbReference>
<dbReference type="AlphaFoldDB" id="U5DEC7"/>
<evidence type="ECO:0008006" key="3">
    <source>
        <dbReference type="Google" id="ProtNLM"/>
    </source>
</evidence>
<name>U5DEC7_AMBTC</name>
<dbReference type="InterPro" id="IPR053307">
    <property type="entry name" value="Mitochondrial_IM_protease"/>
</dbReference>
<sequence length="217" mass="24479">MALVLTEFTRNKGNLIYLAHRLEYSAAISWKKYKVGEIRDDQIGDSLIKNLFQDKLTTYMHWKQGEEMASTIAGKEGTLLVRKIPLPRPTEVFVGDVVILKDPEHANDYLVRRLAAVEGYQMVSKDNNDKPFVLKKDQCWVLADNKSLSAQSSQREARDSRTFGPVTMANIIGRVIYCLCSSADHGPVQNSRFGMRDDSPVLAVELDVDEMAKVTKI</sequence>
<dbReference type="STRING" id="13333.U5DEC7"/>
<dbReference type="OMA" id="TMGTNEN"/>
<dbReference type="GO" id="GO:0004252">
    <property type="term" value="F:serine-type endopeptidase activity"/>
    <property type="evidence" value="ECO:0007669"/>
    <property type="project" value="InterPro"/>
</dbReference>
<keyword evidence="2" id="KW-1185">Reference proteome</keyword>
<dbReference type="eggNOG" id="KOG1568">
    <property type="taxonomic scope" value="Eukaryota"/>
</dbReference>
<proteinExistence type="predicted"/>
<dbReference type="CDD" id="cd06530">
    <property type="entry name" value="S26_SPase_I"/>
    <property type="match status" value="1"/>
</dbReference>
<dbReference type="GO" id="GO:0006465">
    <property type="term" value="P:signal peptide processing"/>
    <property type="evidence" value="ECO:0007669"/>
    <property type="project" value="InterPro"/>
</dbReference>
<evidence type="ECO:0000313" key="1">
    <source>
        <dbReference type="EMBL" id="ERN18758.1"/>
    </source>
</evidence>
<dbReference type="PANTHER" id="PTHR47040">
    <property type="entry name" value="OSJNBA0068L06.9 PROTEIN"/>
    <property type="match status" value="1"/>
</dbReference>